<name>A0A6J5RXG5_9CAUD</name>
<reference evidence="1" key="1">
    <citation type="submission" date="2020-05" db="EMBL/GenBank/DDBJ databases">
        <authorList>
            <person name="Chiriac C."/>
            <person name="Salcher M."/>
            <person name="Ghai R."/>
            <person name="Kavagutti S V."/>
        </authorList>
    </citation>
    <scope>NUCLEOTIDE SEQUENCE</scope>
</reference>
<gene>
    <name evidence="1" type="ORF">UFOVP1290_224</name>
</gene>
<protein>
    <recommendedName>
        <fullName evidence="2">Lipoprotein</fullName>
    </recommendedName>
</protein>
<evidence type="ECO:0000313" key="1">
    <source>
        <dbReference type="EMBL" id="CAB4196704.1"/>
    </source>
</evidence>
<dbReference type="PROSITE" id="PS51257">
    <property type="entry name" value="PROKAR_LIPOPROTEIN"/>
    <property type="match status" value="1"/>
</dbReference>
<proteinExistence type="predicted"/>
<evidence type="ECO:0008006" key="2">
    <source>
        <dbReference type="Google" id="ProtNLM"/>
    </source>
</evidence>
<sequence>MKKIFAILFAFTLCGCTNESDSRRTLDNSGFTDIKLHGYAWFACDKNDLFHTEFTAKNPNGKVVSGVVCCGILKSCTVRF</sequence>
<dbReference type="EMBL" id="LR797252">
    <property type="protein sequence ID" value="CAB4196704.1"/>
    <property type="molecule type" value="Genomic_DNA"/>
</dbReference>
<accession>A0A6J5RXG5</accession>
<organism evidence="1">
    <name type="scientific">uncultured Caudovirales phage</name>
    <dbReference type="NCBI Taxonomy" id="2100421"/>
    <lineage>
        <taxon>Viruses</taxon>
        <taxon>Duplodnaviria</taxon>
        <taxon>Heunggongvirae</taxon>
        <taxon>Uroviricota</taxon>
        <taxon>Caudoviricetes</taxon>
        <taxon>Peduoviridae</taxon>
        <taxon>Maltschvirus</taxon>
        <taxon>Maltschvirus maltsch</taxon>
    </lineage>
</organism>